<gene>
    <name evidence="3" type="ORF">FHS00_001929</name>
</gene>
<reference evidence="3 4" key="1">
    <citation type="submission" date="2020-08" db="EMBL/GenBank/DDBJ databases">
        <title>Genomic Encyclopedia of Type Strains, Phase III (KMG-III): the genomes of soil and plant-associated and newly described type strains.</title>
        <authorList>
            <person name="Whitman W."/>
        </authorList>
    </citation>
    <scope>NUCLEOTIDE SEQUENCE [LARGE SCALE GENOMIC DNA]</scope>
    <source>
        <strain evidence="3 4">CECT 8572</strain>
    </source>
</reference>
<name>A0ABR6HPE1_9RHOB</name>
<dbReference type="EMBL" id="JACIBX010000006">
    <property type="protein sequence ID" value="MBB3712347.1"/>
    <property type="molecule type" value="Genomic_DNA"/>
</dbReference>
<protein>
    <recommendedName>
        <fullName evidence="2">TadE-like domain-containing protein</fullName>
    </recommendedName>
</protein>
<feature type="transmembrane region" description="Helical" evidence="1">
    <location>
        <begin position="29"/>
        <end position="51"/>
    </location>
</feature>
<sequence>MTGLRRFLHALRRRPALLRASEGAASVEFVLIFPVLMLVILSSFELGMVTLRQVMLDRGLDLTVREVRLGQITPVDHATVSASICNHALLLPDCASNLRLEMRPLDLRSWVTPPEQADCVDRADITVPLRRFTAGVENQLMLLRACSLFDPYFPTSGLGARLPRQSGGAYALTSASAFVVEP</sequence>
<evidence type="ECO:0000256" key="1">
    <source>
        <dbReference type="SAM" id="Phobius"/>
    </source>
</evidence>
<organism evidence="3 4">
    <name type="scientific">Limimaricola variabilis</name>
    <dbReference type="NCBI Taxonomy" id="1492771"/>
    <lineage>
        <taxon>Bacteria</taxon>
        <taxon>Pseudomonadati</taxon>
        <taxon>Pseudomonadota</taxon>
        <taxon>Alphaproteobacteria</taxon>
        <taxon>Rhodobacterales</taxon>
        <taxon>Paracoccaceae</taxon>
        <taxon>Limimaricola</taxon>
    </lineage>
</organism>
<keyword evidence="4" id="KW-1185">Reference proteome</keyword>
<comment type="caution">
    <text evidence="3">The sequence shown here is derived from an EMBL/GenBank/DDBJ whole genome shotgun (WGS) entry which is preliminary data.</text>
</comment>
<accession>A0ABR6HPE1</accession>
<dbReference type="InterPro" id="IPR012495">
    <property type="entry name" value="TadE-like_dom"/>
</dbReference>
<dbReference type="RefSeq" id="WP_183472290.1">
    <property type="nucleotide sequence ID" value="NZ_JACIBX010000006.1"/>
</dbReference>
<keyword evidence="1" id="KW-1133">Transmembrane helix</keyword>
<evidence type="ECO:0000259" key="2">
    <source>
        <dbReference type="Pfam" id="PF07811"/>
    </source>
</evidence>
<evidence type="ECO:0000313" key="4">
    <source>
        <dbReference type="Proteomes" id="UP000576152"/>
    </source>
</evidence>
<dbReference type="Pfam" id="PF07811">
    <property type="entry name" value="TadE"/>
    <property type="match status" value="1"/>
</dbReference>
<keyword evidence="1" id="KW-0472">Membrane</keyword>
<keyword evidence="1" id="KW-0812">Transmembrane</keyword>
<feature type="domain" description="TadE-like" evidence="2">
    <location>
        <begin position="23"/>
        <end position="58"/>
    </location>
</feature>
<dbReference type="Proteomes" id="UP000576152">
    <property type="component" value="Unassembled WGS sequence"/>
</dbReference>
<evidence type="ECO:0000313" key="3">
    <source>
        <dbReference type="EMBL" id="MBB3712347.1"/>
    </source>
</evidence>
<proteinExistence type="predicted"/>